<dbReference type="PANTHER" id="PTHR12526:SF638">
    <property type="entry name" value="SPORE COAT PROTEIN SA"/>
    <property type="match status" value="1"/>
</dbReference>
<evidence type="ECO:0000259" key="1">
    <source>
        <dbReference type="Pfam" id="PF00534"/>
    </source>
</evidence>
<reference evidence="4" key="1">
    <citation type="journal article" date="2014" name="DNA Res.">
        <title>A complete view of the genetic diversity of the Escherichia coli O-antigen biosynthesis gene cluster.</title>
        <authorList>
            <person name="Iguchi A."/>
            <person name="Iyoda S."/>
            <person name="Kikuchi T."/>
            <person name="Ogura Y."/>
            <person name="Katsura K."/>
            <person name="Ohnishi M."/>
            <person name="Hayashi T."/>
            <person name="Thomson N.R."/>
        </authorList>
    </citation>
    <scope>NUCLEOTIDE SEQUENCE</scope>
    <source>
        <strain evidence="4">28w</strain>
    </source>
</reference>
<keyword evidence="4" id="KW-0808">Transferase</keyword>
<protein>
    <submittedName>
        <fullName evidence="3">Glycosyltransferase family 1 protein</fullName>
    </submittedName>
    <submittedName>
        <fullName evidence="4">Putative glycosyltransferase</fullName>
    </submittedName>
</protein>
<dbReference type="AlphaFoldDB" id="A0A0A8J5R9"/>
<dbReference type="SUPFAM" id="SSF53756">
    <property type="entry name" value="UDP-Glycosyltransferase/glycogen phosphorylase"/>
    <property type="match status" value="1"/>
</dbReference>
<feature type="domain" description="Glycosyltransferase subfamily 4-like N-terminal" evidence="2">
    <location>
        <begin position="9"/>
        <end position="149"/>
    </location>
</feature>
<name>A0A0A8J5R9_ECOLX</name>
<evidence type="ECO:0000259" key="2">
    <source>
        <dbReference type="Pfam" id="PF13477"/>
    </source>
</evidence>
<dbReference type="GO" id="GO:0016757">
    <property type="term" value="F:glycosyltransferase activity"/>
    <property type="evidence" value="ECO:0007669"/>
    <property type="project" value="InterPro"/>
</dbReference>
<gene>
    <name evidence="3" type="ORF">DS732_16175</name>
</gene>
<proteinExistence type="predicted"/>
<dbReference type="InterPro" id="IPR028098">
    <property type="entry name" value="Glyco_trans_4-like_N"/>
</dbReference>
<accession>A0A0A8J5R9</accession>
<evidence type="ECO:0000313" key="3">
    <source>
        <dbReference type="EMBL" id="AXO07770.1"/>
    </source>
</evidence>
<dbReference type="PANTHER" id="PTHR12526">
    <property type="entry name" value="GLYCOSYLTRANSFERASE"/>
    <property type="match status" value="1"/>
</dbReference>
<feature type="domain" description="Glycosyl transferase family 1" evidence="1">
    <location>
        <begin position="192"/>
        <end position="347"/>
    </location>
</feature>
<dbReference type="RefSeq" id="WP_050867701.1">
    <property type="nucleotide sequence ID" value="NZ_BGEG01000147.1"/>
</dbReference>
<dbReference type="InterPro" id="IPR001296">
    <property type="entry name" value="Glyco_trans_1"/>
</dbReference>
<evidence type="ECO:0000313" key="5">
    <source>
        <dbReference type="Proteomes" id="UP000256244"/>
    </source>
</evidence>
<organism evidence="4">
    <name type="scientific">Escherichia coli</name>
    <dbReference type="NCBI Taxonomy" id="562"/>
    <lineage>
        <taxon>Bacteria</taxon>
        <taxon>Pseudomonadati</taxon>
        <taxon>Pseudomonadota</taxon>
        <taxon>Gammaproteobacteria</taxon>
        <taxon>Enterobacterales</taxon>
        <taxon>Enterobacteriaceae</taxon>
        <taxon>Escherichia</taxon>
    </lineage>
</organism>
<dbReference type="Pfam" id="PF13477">
    <property type="entry name" value="Glyco_trans_4_2"/>
    <property type="match status" value="1"/>
</dbReference>
<sequence length="372" mass="42192">MKKKIIAITANTSWYIYNFRRNTILTLIEQGYEVIACAPLDKYSSYIEKLGCVHVPLIMDQNGKNPLKDLLTLFCFYKVFKKYKVDVVLNFTPKNNIYATIVAKLLNIKVINNIAGLGTAFSSKNFLNLVAINLYKYSQKKADFIFFQNKEDAIIFKSFGINESNTDILPGSGVDLRRFNVCPVHTDNVVRFALVARMLVDKGVMQYIECAENLKSKYGNRVEFLLVGFLDDNNPRAVHSSIIEKWTNKDIVKYLGVSDSIEDIVSNVDCVVLPSFYREGVPKSLLEAAAMGRPLITTDSIGCKETVINNVTGYLCEPRSVSDLCAKMEKIISMSKEDKVKMGLAGRQYIERNFDERIVVDKYLNVISDFFE</sequence>
<dbReference type="Gene3D" id="3.40.50.2000">
    <property type="entry name" value="Glycogen Phosphorylase B"/>
    <property type="match status" value="2"/>
</dbReference>
<dbReference type="CDD" id="cd03808">
    <property type="entry name" value="GT4_CapM-like"/>
    <property type="match status" value="1"/>
</dbReference>
<reference evidence="3 5" key="2">
    <citation type="submission" date="2018-08" db="EMBL/GenBank/DDBJ databases">
        <title>Complete genome sequencing and genomic characterization of five Escherichia coli strains co-producing MCR-1 and ESBLs from different origins in China.</title>
        <authorList>
            <person name="Bai L."/>
        </authorList>
    </citation>
    <scope>NUCLEOTIDE SEQUENCE [LARGE SCALE GENOMIC DNA]</scope>
    <source>
        <strain evidence="5">cq9</strain>
        <strain evidence="3">Cq9</strain>
    </source>
</reference>
<dbReference type="Pfam" id="PF00534">
    <property type="entry name" value="Glycos_transf_1"/>
    <property type="match status" value="1"/>
</dbReference>
<dbReference type="EMBL" id="AB812051">
    <property type="protein sequence ID" value="BAQ01566.1"/>
    <property type="molecule type" value="Genomic_DNA"/>
</dbReference>
<dbReference type="PATRIC" id="fig|562.7410.peg.921"/>
<dbReference type="EMBL" id="CP031546">
    <property type="protein sequence ID" value="AXO07770.1"/>
    <property type="molecule type" value="Genomic_DNA"/>
</dbReference>
<dbReference type="Proteomes" id="UP000256244">
    <property type="component" value="Chromosome"/>
</dbReference>
<evidence type="ECO:0000313" key="4">
    <source>
        <dbReference type="EMBL" id="BAQ01566.1"/>
    </source>
</evidence>
<dbReference type="GO" id="GO:1901135">
    <property type="term" value="P:carbohydrate derivative metabolic process"/>
    <property type="evidence" value="ECO:0007669"/>
    <property type="project" value="UniProtKB-ARBA"/>
</dbReference>